<gene>
    <name evidence="2" type="ORF">DSM25559_2329</name>
    <name evidence="1" type="ORF">RMR22_16615</name>
</gene>
<accession>A0A1R3TWK0</accession>
<proteinExistence type="predicted"/>
<evidence type="ECO:0000313" key="2">
    <source>
        <dbReference type="EMBL" id="SCX23139.1"/>
    </source>
</evidence>
<reference evidence="3" key="2">
    <citation type="submission" date="2016-10" db="EMBL/GenBank/DDBJ databases">
        <authorList>
            <person name="Wibberg D."/>
        </authorList>
    </citation>
    <scope>NUCLEOTIDE SEQUENCE [LARGE SCALE GENOMIC DNA]</scope>
</reference>
<reference evidence="2" key="1">
    <citation type="submission" date="2016-10" db="EMBL/GenBank/DDBJ databases">
        <authorList>
            <person name="de Groot N.N."/>
        </authorList>
    </citation>
    <scope>NUCLEOTIDE SEQUENCE [LARGE SCALE GENOMIC DNA]</scope>
    <source>
        <strain evidence="2">DSM25559</strain>
    </source>
</reference>
<protein>
    <submittedName>
        <fullName evidence="2">Uncharacterized protein</fullName>
    </submittedName>
</protein>
<reference evidence="1" key="3">
    <citation type="journal article" date="2023" name="Phytobiomes J">
        <title>Deciphering the key players within the bacterial microbiota associated with aerial crown gall tumors on rhododendron: Insights into the gallobiome.</title>
        <authorList>
            <person name="Kuzmanovic N."/>
            <person name="Nesme J."/>
            <person name="Wolf J."/>
            <person name="Neumann-Schaal M."/>
            <person name="Petersen J."/>
            <person name="Fernandez-Gnecco G."/>
            <person name="Sproeer C."/>
            <person name="Bunk B."/>
            <person name="Overmann J."/>
            <person name="Sorensen S.J."/>
            <person name="Idczak E."/>
            <person name="Smalla K."/>
        </authorList>
    </citation>
    <scope>NUCLEOTIDE SEQUENCE</scope>
    <source>
        <strain evidence="1">Rho-11.1</strain>
    </source>
</reference>
<organism evidence="2 3">
    <name type="scientific">Agrobacterium rosae</name>
    <dbReference type="NCBI Taxonomy" id="1972867"/>
    <lineage>
        <taxon>Bacteria</taxon>
        <taxon>Pseudomonadati</taxon>
        <taxon>Pseudomonadota</taxon>
        <taxon>Alphaproteobacteria</taxon>
        <taxon>Hyphomicrobiales</taxon>
        <taxon>Rhizobiaceae</taxon>
        <taxon>Rhizobium/Agrobacterium group</taxon>
        <taxon>Agrobacterium</taxon>
    </lineage>
</organism>
<dbReference type="AlphaFoldDB" id="A0A1R3TWK0"/>
<dbReference type="Proteomes" id="UP000187891">
    <property type="component" value="Unassembled WGS sequence"/>
</dbReference>
<evidence type="ECO:0000313" key="1">
    <source>
        <dbReference type="EMBL" id="MDX8303878.1"/>
    </source>
</evidence>
<dbReference type="EMBL" id="JAVRAF010000005">
    <property type="protein sequence ID" value="MDX8303878.1"/>
    <property type="molecule type" value="Genomic_DNA"/>
</dbReference>
<dbReference type="RefSeq" id="WP_159442480.1">
    <property type="nucleotide sequence ID" value="NZ_CP192782.1"/>
</dbReference>
<name>A0A1R3TWK0_9HYPH</name>
<dbReference type="STRING" id="1907666.DSM25559_2329"/>
<sequence>MTPKAKRIEANGDFTDYRLEQAYVAEALSNAVRLAGMIFSLPFLDCYRSPRV</sequence>
<dbReference type="EMBL" id="FMUE01000005">
    <property type="protein sequence ID" value="SCX23139.1"/>
    <property type="molecule type" value="Genomic_DNA"/>
</dbReference>
<evidence type="ECO:0000313" key="3">
    <source>
        <dbReference type="Proteomes" id="UP000187891"/>
    </source>
</evidence>